<dbReference type="Proteomes" id="UP000286976">
    <property type="component" value="Unassembled WGS sequence"/>
</dbReference>
<name>A0A432WVU8_9GAMM</name>
<evidence type="ECO:0000313" key="1">
    <source>
        <dbReference type="EMBL" id="RUO37892.1"/>
    </source>
</evidence>
<proteinExistence type="predicted"/>
<keyword evidence="2" id="KW-1185">Reference proteome</keyword>
<dbReference type="EMBL" id="PIPQ01000010">
    <property type="protein sequence ID" value="RUO37892.1"/>
    <property type="molecule type" value="Genomic_DNA"/>
</dbReference>
<protein>
    <submittedName>
        <fullName evidence="1">Uncharacterized protein</fullName>
    </submittedName>
</protein>
<evidence type="ECO:0000313" key="2">
    <source>
        <dbReference type="Proteomes" id="UP000286976"/>
    </source>
</evidence>
<accession>A0A432WVU8</accession>
<reference evidence="1 2" key="1">
    <citation type="journal article" date="2011" name="Front. Microbiol.">
        <title>Genomic signatures of strain selection and enhancement in Bacillus atrophaeus var. globigii, a historical biowarfare simulant.</title>
        <authorList>
            <person name="Gibbons H.S."/>
            <person name="Broomall S.M."/>
            <person name="McNew L.A."/>
            <person name="Daligault H."/>
            <person name="Chapman C."/>
            <person name="Bruce D."/>
            <person name="Karavis M."/>
            <person name="Krepps M."/>
            <person name="McGregor P.A."/>
            <person name="Hong C."/>
            <person name="Park K.H."/>
            <person name="Akmal A."/>
            <person name="Feldman A."/>
            <person name="Lin J.S."/>
            <person name="Chang W.E."/>
            <person name="Higgs B.W."/>
            <person name="Demirev P."/>
            <person name="Lindquist J."/>
            <person name="Liem A."/>
            <person name="Fochler E."/>
            <person name="Read T.D."/>
            <person name="Tapia R."/>
            <person name="Johnson S."/>
            <person name="Bishop-Lilly K.A."/>
            <person name="Detter C."/>
            <person name="Han C."/>
            <person name="Sozhamannan S."/>
            <person name="Rosenzweig C.N."/>
            <person name="Skowronski E.W."/>
        </authorList>
    </citation>
    <scope>NUCLEOTIDE SEQUENCE [LARGE SCALE GENOMIC DNA]</scope>
    <source>
        <strain evidence="1 2">AIT1</strain>
    </source>
</reference>
<comment type="caution">
    <text evidence="1">The sequence shown here is derived from an EMBL/GenBank/DDBJ whole genome shotgun (WGS) entry which is preliminary data.</text>
</comment>
<gene>
    <name evidence="1" type="ORF">CWE15_11060</name>
</gene>
<organism evidence="1 2">
    <name type="scientific">Aliidiomarina taiwanensis</name>
    <dbReference type="NCBI Taxonomy" id="946228"/>
    <lineage>
        <taxon>Bacteria</taxon>
        <taxon>Pseudomonadati</taxon>
        <taxon>Pseudomonadota</taxon>
        <taxon>Gammaproteobacteria</taxon>
        <taxon>Alteromonadales</taxon>
        <taxon>Idiomarinaceae</taxon>
        <taxon>Aliidiomarina</taxon>
    </lineage>
</organism>
<dbReference type="AlphaFoldDB" id="A0A432WVU8"/>
<sequence length="68" mass="7964">MIWLSVNFDVFMQNLLRFSLRENSTFDPVYFSGGLHFPEQNQDTDEVRCCFNRKVKLATIFNRGLSGL</sequence>